<evidence type="ECO:0000256" key="1">
    <source>
        <dbReference type="SAM" id="Phobius"/>
    </source>
</evidence>
<evidence type="ECO:0000313" key="3">
    <source>
        <dbReference type="Proteomes" id="UP001370348"/>
    </source>
</evidence>
<sequence>MKLANSVKALTSAHRTKLQRAVFWSLAADFVILYLGAVKLDNPTVMLAGMVALGLSVSVALLSF</sequence>
<accession>A0ABZ2M2V0</accession>
<dbReference type="EMBL" id="CP089984">
    <property type="protein sequence ID" value="WXB17558.1"/>
    <property type="molecule type" value="Genomic_DNA"/>
</dbReference>
<keyword evidence="1" id="KW-0812">Transmembrane</keyword>
<evidence type="ECO:0000313" key="2">
    <source>
        <dbReference type="EMBL" id="WXB17558.1"/>
    </source>
</evidence>
<protein>
    <submittedName>
        <fullName evidence="2">Uncharacterized protein</fullName>
    </submittedName>
</protein>
<reference evidence="2 3" key="1">
    <citation type="submission" date="2021-12" db="EMBL/GenBank/DDBJ databases">
        <title>Discovery of the Pendulisporaceae a myxobacterial family with distinct sporulation behavior and unique specialized metabolism.</title>
        <authorList>
            <person name="Garcia R."/>
            <person name="Popoff A."/>
            <person name="Bader C.D."/>
            <person name="Loehr J."/>
            <person name="Walesch S."/>
            <person name="Walt C."/>
            <person name="Boldt J."/>
            <person name="Bunk B."/>
            <person name="Haeckl F.J.F.P.J."/>
            <person name="Gunesch A.P."/>
            <person name="Birkelbach J."/>
            <person name="Nuebel U."/>
            <person name="Pietschmann T."/>
            <person name="Bach T."/>
            <person name="Mueller R."/>
        </authorList>
    </citation>
    <scope>NUCLEOTIDE SEQUENCE [LARGE SCALE GENOMIC DNA]</scope>
    <source>
        <strain evidence="2 3">MSr11954</strain>
    </source>
</reference>
<name>A0ABZ2M2V0_9BACT</name>
<organism evidence="2 3">
    <name type="scientific">Pendulispora albinea</name>
    <dbReference type="NCBI Taxonomy" id="2741071"/>
    <lineage>
        <taxon>Bacteria</taxon>
        <taxon>Pseudomonadati</taxon>
        <taxon>Myxococcota</taxon>
        <taxon>Myxococcia</taxon>
        <taxon>Myxococcales</taxon>
        <taxon>Sorangiineae</taxon>
        <taxon>Pendulisporaceae</taxon>
        <taxon>Pendulispora</taxon>
    </lineage>
</organism>
<gene>
    <name evidence="2" type="ORF">LZC94_09805</name>
</gene>
<feature type="transmembrane region" description="Helical" evidence="1">
    <location>
        <begin position="21"/>
        <end position="38"/>
    </location>
</feature>
<keyword evidence="3" id="KW-1185">Reference proteome</keyword>
<proteinExistence type="predicted"/>
<keyword evidence="1" id="KW-0472">Membrane</keyword>
<dbReference type="Proteomes" id="UP001370348">
    <property type="component" value="Chromosome"/>
</dbReference>
<feature type="transmembrane region" description="Helical" evidence="1">
    <location>
        <begin position="44"/>
        <end position="62"/>
    </location>
</feature>
<dbReference type="RefSeq" id="WP_394827192.1">
    <property type="nucleotide sequence ID" value="NZ_CP089984.1"/>
</dbReference>
<keyword evidence="1" id="KW-1133">Transmembrane helix</keyword>